<dbReference type="PANTHER" id="PTHR32089">
    <property type="entry name" value="METHYL-ACCEPTING CHEMOTAXIS PROTEIN MCPB"/>
    <property type="match status" value="1"/>
</dbReference>
<evidence type="ECO:0000313" key="12">
    <source>
        <dbReference type="Proteomes" id="UP000606653"/>
    </source>
</evidence>
<gene>
    <name evidence="11" type="ORF">GCM10010969_15150</name>
</gene>
<dbReference type="Gene3D" id="6.10.340.10">
    <property type="match status" value="1"/>
</dbReference>
<name>A0ABQ2KYT2_9BACL</name>
<feature type="compositionally biased region" description="Basic residues" evidence="7">
    <location>
        <begin position="37"/>
        <end position="54"/>
    </location>
</feature>
<keyword evidence="3 8" id="KW-0472">Membrane</keyword>
<keyword evidence="8" id="KW-0812">Transmembrane</keyword>
<dbReference type="Pfam" id="PF00672">
    <property type="entry name" value="HAMP"/>
    <property type="match status" value="1"/>
</dbReference>
<dbReference type="InterPro" id="IPR004089">
    <property type="entry name" value="MCPsignal_dom"/>
</dbReference>
<dbReference type="InterPro" id="IPR003660">
    <property type="entry name" value="HAMP_dom"/>
</dbReference>
<evidence type="ECO:0000256" key="7">
    <source>
        <dbReference type="SAM" id="MobiDB-lite"/>
    </source>
</evidence>
<evidence type="ECO:0000256" key="4">
    <source>
        <dbReference type="ARBA" id="ARBA00023224"/>
    </source>
</evidence>
<organism evidence="11 12">
    <name type="scientific">Saccharibacillus kuerlensis</name>
    <dbReference type="NCBI Taxonomy" id="459527"/>
    <lineage>
        <taxon>Bacteria</taxon>
        <taxon>Bacillati</taxon>
        <taxon>Bacillota</taxon>
        <taxon>Bacilli</taxon>
        <taxon>Bacillales</taxon>
        <taxon>Paenibacillaceae</taxon>
        <taxon>Saccharibacillus</taxon>
    </lineage>
</organism>
<keyword evidence="4 6" id="KW-0807">Transducer</keyword>
<feature type="transmembrane region" description="Helical" evidence="8">
    <location>
        <begin position="125"/>
        <end position="150"/>
    </location>
</feature>
<keyword evidence="12" id="KW-1185">Reference proteome</keyword>
<keyword evidence="2" id="KW-1003">Cell membrane</keyword>
<comment type="caution">
    <text evidence="11">The sequence shown here is derived from an EMBL/GenBank/DDBJ whole genome shotgun (WGS) entry which is preliminary data.</text>
</comment>
<protein>
    <submittedName>
        <fullName evidence="11">Methyl-accepting chemotaxis protein</fullName>
    </submittedName>
</protein>
<dbReference type="Gene3D" id="1.10.287.950">
    <property type="entry name" value="Methyl-accepting chemotaxis protein"/>
    <property type="match status" value="1"/>
</dbReference>
<dbReference type="SMART" id="SM00283">
    <property type="entry name" value="MA"/>
    <property type="match status" value="1"/>
</dbReference>
<reference evidence="12" key="1">
    <citation type="journal article" date="2019" name="Int. J. Syst. Evol. Microbiol.">
        <title>The Global Catalogue of Microorganisms (GCM) 10K type strain sequencing project: providing services to taxonomists for standard genome sequencing and annotation.</title>
        <authorList>
            <consortium name="The Broad Institute Genomics Platform"/>
            <consortium name="The Broad Institute Genome Sequencing Center for Infectious Disease"/>
            <person name="Wu L."/>
            <person name="Ma J."/>
        </authorList>
    </citation>
    <scope>NUCLEOTIDE SEQUENCE [LARGE SCALE GENOMIC DNA]</scope>
    <source>
        <strain evidence="12">CGMCC 1.6964</strain>
    </source>
</reference>
<dbReference type="PROSITE" id="PS50111">
    <property type="entry name" value="CHEMOTAXIS_TRANSDUC_2"/>
    <property type="match status" value="1"/>
</dbReference>
<evidence type="ECO:0000256" key="2">
    <source>
        <dbReference type="ARBA" id="ARBA00022475"/>
    </source>
</evidence>
<evidence type="ECO:0000256" key="1">
    <source>
        <dbReference type="ARBA" id="ARBA00004236"/>
    </source>
</evidence>
<dbReference type="EMBL" id="BMLN01000003">
    <property type="protein sequence ID" value="GGN97324.1"/>
    <property type="molecule type" value="Genomic_DNA"/>
</dbReference>
<dbReference type="PROSITE" id="PS50885">
    <property type="entry name" value="HAMP"/>
    <property type="match status" value="1"/>
</dbReference>
<evidence type="ECO:0000256" key="8">
    <source>
        <dbReference type="SAM" id="Phobius"/>
    </source>
</evidence>
<evidence type="ECO:0000256" key="3">
    <source>
        <dbReference type="ARBA" id="ARBA00023136"/>
    </source>
</evidence>
<evidence type="ECO:0000259" key="10">
    <source>
        <dbReference type="PROSITE" id="PS50885"/>
    </source>
</evidence>
<comment type="subcellular location">
    <subcellularLocation>
        <location evidence="1">Cell membrane</location>
    </subcellularLocation>
</comment>
<feature type="transmembrane region" description="Helical" evidence="8">
    <location>
        <begin position="406"/>
        <end position="429"/>
    </location>
</feature>
<dbReference type="SMART" id="SM00304">
    <property type="entry name" value="HAMP"/>
    <property type="match status" value="1"/>
</dbReference>
<feature type="compositionally biased region" description="Basic and acidic residues" evidence="7">
    <location>
        <begin position="1"/>
        <end position="10"/>
    </location>
</feature>
<dbReference type="Pfam" id="PF00015">
    <property type="entry name" value="MCPsignal"/>
    <property type="match status" value="1"/>
</dbReference>
<dbReference type="PANTHER" id="PTHR32089:SF112">
    <property type="entry name" value="LYSOZYME-LIKE PROTEIN-RELATED"/>
    <property type="match status" value="1"/>
</dbReference>
<proteinExistence type="inferred from homology"/>
<sequence length="787" mass="85660">MSMMQKKGENGEEPILEPVQDSSESEQEGKEKPSLKLMKKGRQTKKEHGKKKALSKTVSISSVKRIKNFLRNDSALQQKVNRLFSSLGIKKKSSSLLSKHSMSERKAFLGQLLKNRRAFDPSRSVGVRLFLIFLVGIVVFVSSLGILSYLKARDTIKENAAAANEQTIIQTSEKLDIILQRYMDSSTQIFFNPEIDNGINELQRATSDFDRLQAYRQINESLSNQVNVTSGLQSVFFLSVDETSSDFFTAGNRVPTVEEIRSAAWYSELAGGGPKAMWIPTDVTRGSYALVRLMATTNGSGAKFIVGLQLDVKTLEEQLMSVKFGDGSHIELVAADGTNVASDIEGAAGQPSTYVFKQEDLGESGKFEAKQFSTTVLAAYNTMETSGWKLIGTVPVQVLLEGASGILTLIVIFVAVAILVAVVIGIWMVRMIGRPLGHLKELMQEGATGNLSVRTDYRSKDEIGELSTAFNQMMDQITDLIRQTTDTAQLVLDTADELEGASRQTAESAREIAIATEEIANGASSLAQEAEKSSELTEQISSRMEKVASANREMDASAREVQAASRQGTEHLDKLLTQTGSTENMVRSLVTRVDALKESTASVMKVLDVMQNITKQTNILSLNATIEAARAGAAGMGFMVVAGEIRQLASRSRDSINMVGEITDNIQSEMDETVRTLSAVYPMFQDQVQSVKQTSGIFDSVQEQMELFSGKLDGVTASIGELGQAQTKMSEAMTSVSAVAEQSSATSEEVASLSSEQQNVGVRLVELSTKLSSVSNELKESISKFKV</sequence>
<evidence type="ECO:0000256" key="6">
    <source>
        <dbReference type="PROSITE-ProRule" id="PRU00284"/>
    </source>
</evidence>
<dbReference type="Proteomes" id="UP000606653">
    <property type="component" value="Unassembled WGS sequence"/>
</dbReference>
<comment type="similarity">
    <text evidence="5">Belongs to the methyl-accepting chemotaxis (MCP) protein family.</text>
</comment>
<dbReference type="CDD" id="cd06225">
    <property type="entry name" value="HAMP"/>
    <property type="match status" value="1"/>
</dbReference>
<feature type="region of interest" description="Disordered" evidence="7">
    <location>
        <begin position="1"/>
        <end position="56"/>
    </location>
</feature>
<feature type="domain" description="Methyl-accepting transducer" evidence="9">
    <location>
        <begin position="501"/>
        <end position="751"/>
    </location>
</feature>
<accession>A0ABQ2KYT2</accession>
<evidence type="ECO:0000259" key="9">
    <source>
        <dbReference type="PROSITE" id="PS50111"/>
    </source>
</evidence>
<evidence type="ECO:0000256" key="5">
    <source>
        <dbReference type="ARBA" id="ARBA00029447"/>
    </source>
</evidence>
<evidence type="ECO:0000313" key="11">
    <source>
        <dbReference type="EMBL" id="GGN97324.1"/>
    </source>
</evidence>
<feature type="domain" description="HAMP" evidence="10">
    <location>
        <begin position="430"/>
        <end position="482"/>
    </location>
</feature>
<keyword evidence="8" id="KW-1133">Transmembrane helix</keyword>
<dbReference type="SUPFAM" id="SSF58104">
    <property type="entry name" value="Methyl-accepting chemotaxis protein (MCP) signaling domain"/>
    <property type="match status" value="1"/>
</dbReference>
<dbReference type="Gene3D" id="3.30.450.20">
    <property type="entry name" value="PAS domain"/>
    <property type="match status" value="1"/>
</dbReference>